<accession>F4QPL4</accession>
<evidence type="ECO:0000313" key="1">
    <source>
        <dbReference type="EMBL" id="EGF91272.1"/>
    </source>
</evidence>
<dbReference type="STRING" id="715226.ABI_26870"/>
<dbReference type="Proteomes" id="UP000006512">
    <property type="component" value="Unassembled WGS sequence"/>
</dbReference>
<protein>
    <submittedName>
        <fullName evidence="1">Uncharacterized protein</fullName>
    </submittedName>
</protein>
<sequence>MVILAAAFLVGGCAGLTGGKHFDLPAKDGAMSVSSPDGTLRLDLVQTDINEVEGTVYELSASRAGRETYRSTFYRGISGRWSTTGQGVFINYVNGSDELGCEVLHYRGETIRTVNPRALLTRIYARNDTMAAVATTKGVRYYLDCEKWVDHGTVAFSVSVDHGSTYHLRYQLEGEVLQYLRYDDDGERVVAL</sequence>
<evidence type="ECO:0000313" key="2">
    <source>
        <dbReference type="Proteomes" id="UP000006512"/>
    </source>
</evidence>
<reference evidence="2" key="1">
    <citation type="submission" date="2011-03" db="EMBL/GenBank/DDBJ databases">
        <title>Draft genome sequence of Brevundimonas diminuta.</title>
        <authorList>
            <person name="Brown P.J.B."/>
            <person name="Buechlein A."/>
            <person name="Hemmerich C."/>
            <person name="Brun Y.V."/>
        </authorList>
    </citation>
    <scope>NUCLEOTIDE SEQUENCE [LARGE SCALE GENOMIC DNA]</scope>
    <source>
        <strain evidence="2">C19</strain>
    </source>
</reference>
<gene>
    <name evidence="1" type="ORF">ABI_26870</name>
</gene>
<keyword evidence="2" id="KW-1185">Reference proteome</keyword>
<name>F4QPL4_9CAUL</name>
<proteinExistence type="predicted"/>
<dbReference type="EMBL" id="GL883078">
    <property type="protein sequence ID" value="EGF91272.1"/>
    <property type="molecule type" value="Genomic_DNA"/>
</dbReference>
<organism evidence="1 2">
    <name type="scientific">Asticcacaulis biprosthecium C19</name>
    <dbReference type="NCBI Taxonomy" id="715226"/>
    <lineage>
        <taxon>Bacteria</taxon>
        <taxon>Pseudomonadati</taxon>
        <taxon>Pseudomonadota</taxon>
        <taxon>Alphaproteobacteria</taxon>
        <taxon>Caulobacterales</taxon>
        <taxon>Caulobacteraceae</taxon>
        <taxon>Asticcacaulis</taxon>
    </lineage>
</organism>
<dbReference type="HOGENOM" id="CLU_1412621_0_0_5"/>
<dbReference type="AlphaFoldDB" id="F4QPL4"/>